<protein>
    <submittedName>
        <fullName evidence="1">Uncharacterized protein</fullName>
    </submittedName>
</protein>
<name>W9DRE7_METTI</name>
<organism evidence="1 2">
    <name type="scientific">Methanolobus tindarius DSM 2278</name>
    <dbReference type="NCBI Taxonomy" id="1090322"/>
    <lineage>
        <taxon>Archaea</taxon>
        <taxon>Methanobacteriati</taxon>
        <taxon>Methanobacteriota</taxon>
        <taxon>Stenosarchaea group</taxon>
        <taxon>Methanomicrobia</taxon>
        <taxon>Methanosarcinales</taxon>
        <taxon>Methanosarcinaceae</taxon>
        <taxon>Methanolobus</taxon>
    </lineage>
</organism>
<reference evidence="1 2" key="1">
    <citation type="submission" date="2013-08" db="EMBL/GenBank/DDBJ databases">
        <authorList>
            <consortium name="DOE Joint Genome Institute"/>
            <person name="Eisen J."/>
            <person name="Huntemann M."/>
            <person name="Han J."/>
            <person name="Chen A."/>
            <person name="Kyrpides N."/>
            <person name="Mavromatis K."/>
            <person name="Markowitz V."/>
            <person name="Palaniappan K."/>
            <person name="Ivanova N."/>
            <person name="Schaumberg A."/>
            <person name="Pati A."/>
            <person name="Liolios K."/>
            <person name="Nordberg H.P."/>
            <person name="Cantor M.N."/>
            <person name="Hua S.X."/>
            <person name="Woyke T."/>
        </authorList>
    </citation>
    <scope>NUCLEOTIDE SEQUENCE [LARGE SCALE GENOMIC DNA]</scope>
    <source>
        <strain evidence="1 2">DSM 2278</strain>
    </source>
</reference>
<dbReference type="Proteomes" id="UP000019483">
    <property type="component" value="Unassembled WGS sequence"/>
</dbReference>
<keyword evidence="2" id="KW-1185">Reference proteome</keyword>
<evidence type="ECO:0000313" key="2">
    <source>
        <dbReference type="Proteomes" id="UP000019483"/>
    </source>
</evidence>
<proteinExistence type="predicted"/>
<sequence length="39" mass="4358">MPEKLEDRVFAASPLPPVLHGVRLRDTKAQDKAHSSCEK</sequence>
<comment type="caution">
    <text evidence="1">The sequence shown here is derived from an EMBL/GenBank/DDBJ whole genome shotgun (WGS) entry which is preliminary data.</text>
</comment>
<dbReference type="AlphaFoldDB" id="W9DRE7"/>
<gene>
    <name evidence="1" type="ORF">MettiDRAFT_1540</name>
</gene>
<accession>W9DRE7</accession>
<dbReference type="EMBL" id="AZAJ01000001">
    <property type="protein sequence ID" value="ETA68090.1"/>
    <property type="molecule type" value="Genomic_DNA"/>
</dbReference>
<evidence type="ECO:0000313" key="1">
    <source>
        <dbReference type="EMBL" id="ETA68090.1"/>
    </source>
</evidence>